<dbReference type="SUPFAM" id="SSF74650">
    <property type="entry name" value="Galactose mutarotase-like"/>
    <property type="match status" value="1"/>
</dbReference>
<feature type="chain" id="PRO_5043882630" evidence="1">
    <location>
        <begin position="25"/>
        <end position="1254"/>
    </location>
</feature>
<accession>A0AAT9FKU7</accession>
<dbReference type="EMBL" id="AP026866">
    <property type="protein sequence ID" value="BDS06568.1"/>
    <property type="molecule type" value="Genomic_DNA"/>
</dbReference>
<keyword evidence="1" id="KW-0732">Signal</keyword>
<dbReference type="PANTHER" id="PTHR37322">
    <property type="match status" value="1"/>
</dbReference>
<evidence type="ECO:0000313" key="2">
    <source>
        <dbReference type="EMBL" id="BDS06568.1"/>
    </source>
</evidence>
<dbReference type="Gene3D" id="2.60.220.10">
    <property type="entry name" value="Polysaccharide lyase family 8-like, C-terminal"/>
    <property type="match status" value="1"/>
</dbReference>
<reference evidence="2" key="1">
    <citation type="submission" date="2024-07" db="EMBL/GenBank/DDBJ databases">
        <title>Complete genome sequence of Verrucomicrobiaceae bacterium NT6N.</title>
        <authorList>
            <person name="Huang C."/>
            <person name="Takami H."/>
            <person name="Hamasaki K."/>
        </authorList>
    </citation>
    <scope>NUCLEOTIDE SEQUENCE</scope>
    <source>
        <strain evidence="2">NT6N</strain>
    </source>
</reference>
<feature type="signal peptide" evidence="1">
    <location>
        <begin position="1"/>
        <end position="24"/>
    </location>
</feature>
<gene>
    <name evidence="2" type="ORF">NT6N_16080</name>
</gene>
<dbReference type="GO" id="GO:0006027">
    <property type="term" value="P:glycosaminoglycan catabolic process"/>
    <property type="evidence" value="ECO:0007669"/>
    <property type="project" value="InterPro"/>
</dbReference>
<dbReference type="InterPro" id="IPR011071">
    <property type="entry name" value="Lyase_8-like_C"/>
</dbReference>
<name>A0AAT9FKU7_9BACT</name>
<dbReference type="GO" id="GO:0003824">
    <property type="term" value="F:catalytic activity"/>
    <property type="evidence" value="ECO:0007669"/>
    <property type="project" value="InterPro"/>
</dbReference>
<dbReference type="GO" id="GO:0005975">
    <property type="term" value="P:carbohydrate metabolic process"/>
    <property type="evidence" value="ECO:0007669"/>
    <property type="project" value="InterPro"/>
</dbReference>
<evidence type="ECO:0000256" key="1">
    <source>
        <dbReference type="SAM" id="SignalP"/>
    </source>
</evidence>
<dbReference type="InterPro" id="IPR014718">
    <property type="entry name" value="GH-type_carb-bd"/>
</dbReference>
<dbReference type="InterPro" id="IPR011013">
    <property type="entry name" value="Gal_mutarotase_sf_dom"/>
</dbReference>
<organism evidence="2">
    <name type="scientific">Oceaniferula spumae</name>
    <dbReference type="NCBI Taxonomy" id="2979115"/>
    <lineage>
        <taxon>Bacteria</taxon>
        <taxon>Pseudomonadati</taxon>
        <taxon>Verrucomicrobiota</taxon>
        <taxon>Verrucomicrobiia</taxon>
        <taxon>Verrucomicrobiales</taxon>
        <taxon>Verrucomicrobiaceae</taxon>
        <taxon>Oceaniferula</taxon>
    </lineage>
</organism>
<dbReference type="AlphaFoldDB" id="A0AAT9FKU7"/>
<dbReference type="KEGG" id="osu:NT6N_16080"/>
<dbReference type="SUPFAM" id="SSF49863">
    <property type="entry name" value="Hyaluronate lyase-like, C-terminal domain"/>
    <property type="match status" value="1"/>
</dbReference>
<dbReference type="InterPro" id="IPR039174">
    <property type="entry name" value="Chondroitin_ABC_lyase"/>
</dbReference>
<dbReference type="Gene3D" id="2.70.98.10">
    <property type="match status" value="1"/>
</dbReference>
<proteinExistence type="predicted"/>
<dbReference type="GO" id="GO:0030246">
    <property type="term" value="F:carbohydrate binding"/>
    <property type="evidence" value="ECO:0007669"/>
    <property type="project" value="InterPro"/>
</dbReference>
<dbReference type="PANTHER" id="PTHR37322:SF3">
    <property type="entry name" value="CHONDROITIN SULFATE ABC EXOLYASE"/>
    <property type="match status" value="1"/>
</dbReference>
<sequence>MTQTQKFLTTIAIACFSASFTAHAENYVERIAVVDAKPQLIDSLSDTVGNFYQIKSVTREDLAAGKGLTHTEQLLVRVDSKTDLKATVTDARKLPHLNRINLLPDPTTDETTLTKMAALVAGLNQAPAEKPEKPAAAVILHDPRSPDASAGEGEIEALVRLGRNALIIPRTTPGLSSELKRFGKDTVAKPYGTGHQRITSADTGLEIIEPRHPRAGGHWFLIDAPAGLDNEALKPWVALLLERGYYLVNLNFPSNITADPEKLTDQLKRVFGMLRGSKLSNSPGMLTAGADTESALALAALAPKAWHRHQFDWHQLIVVDPPAKLSDDWEALENSLISLRTKHKSLTFVSDDFVDPDPANWLWRARVTWEQSFSTFSHVGTPSNSMDFLIIADLILRDGNSMARPMEVYAHRPDINPAFTRVSPEETLKRFRASGEGTQLGKLNPNPPSKKKFFPEKFEETQNFWRKEMNLKRNADGSVTGHPLFVSIPKDHPERASTIAHAIHSLHSLCSAWRESARTAEDRAAIEPLIRDLAAHCAESLRIESHNSGAMNSLFRQRKKLGGPCASISKSAHLMAPEDTEELGRFILVGLKDRWEIEPYQNMDVFRYSANAAGGLNLFQDDDTLYRHLLERADYADRVFRLSSGISQEGGPRHHGLMHYSYASYSYWAIDRFIQHSLSLGLYLSRESYDRIERLGILSTSLGMPRYYKNIVPLNANARTGTPLGAGSAEKALNTTAKLGEGDKPGNWNLKSLAQLDWTINNSKVAAEAKKEGVDWSSVHPRRQRTVNTATLALRQFDELQACAVGLSRSLGSWVEVYFQKAGEGYALYHKAGSLYLRAPGEQRAERYIVNKGYNHTFTPGTTSEPRTGQSLKLRGGNGKITNNNGAGGGTHLPPVDANTPATDGMLAVDLDRGPAPGCYKSYFFFGDRITSLTSNIERFSNDAKHVKGHAFIQILKDEDRVGKPILTTLFQWPLDATKEEAEKRTAKDSKQLPVPFLDDTESNQKIDNYLVRNDQFGNAWVVHPVKDAVFHYRRGTQEYDFTGDDNTGRWEKSWIVHNKPDGTDAASLIYSIIPRTAKKDALTDPKALVKSLQSDTPAYSVWRCDPVAHILRDTASKATGYAIFHPTTNPAHDTYLPHTVEPDPNGKAVELTDKGDLISSSSPSFVMIREEADGARALSYFNPHPMKVRRVILTLRGAWKLDSAYAESDPDTLCETLINPDGTTQVHFLAGPKMRNDGNDNRLPVMIRLVPAK</sequence>
<protein>
    <submittedName>
        <fullName evidence="2">Uncharacterized protein</fullName>
    </submittedName>
</protein>